<keyword evidence="11" id="KW-1185">Reference proteome</keyword>
<dbReference type="InterPro" id="IPR008927">
    <property type="entry name" value="6-PGluconate_DH-like_C_sf"/>
</dbReference>
<dbReference type="Proteomes" id="UP001432128">
    <property type="component" value="Chromosome"/>
</dbReference>
<feature type="domain" description="6-phosphogluconate dehydrogenase NADP-binding" evidence="8">
    <location>
        <begin position="3"/>
        <end position="159"/>
    </location>
</feature>
<dbReference type="PIRSF" id="PIRSF000103">
    <property type="entry name" value="HIBADH"/>
    <property type="match status" value="1"/>
</dbReference>
<dbReference type="PANTHER" id="PTHR22981">
    <property type="entry name" value="3-HYDROXYISOBUTYRATE DEHYDROGENASE-RELATED"/>
    <property type="match status" value="1"/>
</dbReference>
<gene>
    <name evidence="10" type="primary">mmsB</name>
    <name evidence="10" type="ORF">OG579_07975</name>
</gene>
<dbReference type="InterPro" id="IPR006115">
    <property type="entry name" value="6PGDH_NADP-bd"/>
</dbReference>
<dbReference type="NCBIfam" id="TIGR01692">
    <property type="entry name" value="HIBADH"/>
    <property type="match status" value="1"/>
</dbReference>
<feature type="signal peptide" evidence="7">
    <location>
        <begin position="1"/>
        <end position="17"/>
    </location>
</feature>
<keyword evidence="7" id="KW-0732">Signal</keyword>
<feature type="chain" id="PRO_5043492114" description="3-hydroxyisobutyrate dehydrogenase" evidence="7">
    <location>
        <begin position="18"/>
        <end position="289"/>
    </location>
</feature>
<evidence type="ECO:0000259" key="9">
    <source>
        <dbReference type="Pfam" id="PF14833"/>
    </source>
</evidence>
<dbReference type="FunFam" id="1.10.1040.10:FF:000006">
    <property type="entry name" value="3-hydroxyisobutyrate dehydrogenase"/>
    <property type="match status" value="1"/>
</dbReference>
<evidence type="ECO:0000256" key="1">
    <source>
        <dbReference type="ARBA" id="ARBA00009080"/>
    </source>
</evidence>
<feature type="domain" description="3-hydroxyisobutyrate dehydrogenase-like NAD-binding" evidence="9">
    <location>
        <begin position="162"/>
        <end position="287"/>
    </location>
</feature>
<dbReference type="RefSeq" id="WP_045823791.1">
    <property type="nucleotide sequence ID" value="NZ_CP108021.1"/>
</dbReference>
<evidence type="ECO:0000256" key="3">
    <source>
        <dbReference type="ARBA" id="ARBA00023002"/>
    </source>
</evidence>
<evidence type="ECO:0000313" key="11">
    <source>
        <dbReference type="Proteomes" id="UP001432128"/>
    </source>
</evidence>
<dbReference type="Gene3D" id="3.40.50.720">
    <property type="entry name" value="NAD(P)-binding Rossmann-like Domain"/>
    <property type="match status" value="1"/>
</dbReference>
<dbReference type="Pfam" id="PF03446">
    <property type="entry name" value="NAD_binding_2"/>
    <property type="match status" value="1"/>
</dbReference>
<dbReference type="InterPro" id="IPR036291">
    <property type="entry name" value="NAD(P)-bd_dom_sf"/>
</dbReference>
<keyword evidence="2 6" id="KW-0101">Branched-chain amino acid catabolism</keyword>
<evidence type="ECO:0000259" key="8">
    <source>
        <dbReference type="Pfam" id="PF03446"/>
    </source>
</evidence>
<evidence type="ECO:0000256" key="6">
    <source>
        <dbReference type="RuleBase" id="RU910714"/>
    </source>
</evidence>
<dbReference type="GO" id="GO:0009083">
    <property type="term" value="P:branched-chain amino acid catabolic process"/>
    <property type="evidence" value="ECO:0007669"/>
    <property type="project" value="UniProtKB-KW"/>
</dbReference>
<dbReference type="Pfam" id="PF14833">
    <property type="entry name" value="NAD_binding_11"/>
    <property type="match status" value="1"/>
</dbReference>
<protein>
    <recommendedName>
        <fullName evidence="6">3-hydroxyisobutyrate dehydrogenase</fullName>
        <shortName evidence="6">HIBADH</shortName>
        <ecNumber evidence="6">1.1.1.31</ecNumber>
    </recommendedName>
</protein>
<dbReference type="AlphaFoldDB" id="A0AAU4K6L2"/>
<feature type="active site" evidence="5">
    <location>
        <position position="168"/>
    </location>
</feature>
<dbReference type="InterPro" id="IPR013328">
    <property type="entry name" value="6PGD_dom2"/>
</dbReference>
<dbReference type="InterPro" id="IPR015815">
    <property type="entry name" value="HIBADH-related"/>
</dbReference>
<comment type="pathway">
    <text evidence="6">Amino-acid degradation; L-valine degradation.</text>
</comment>
<name>A0AAU4K6L2_9NOCA</name>
<comment type="catalytic activity">
    <reaction evidence="6">
        <text>3-hydroxy-2-methylpropanoate + NAD(+) = 2-methyl-3-oxopropanoate + NADH + H(+)</text>
        <dbReference type="Rhea" id="RHEA:17681"/>
        <dbReference type="ChEBI" id="CHEBI:11805"/>
        <dbReference type="ChEBI" id="CHEBI:15378"/>
        <dbReference type="ChEBI" id="CHEBI:57540"/>
        <dbReference type="ChEBI" id="CHEBI:57700"/>
        <dbReference type="ChEBI" id="CHEBI:57945"/>
        <dbReference type="EC" id="1.1.1.31"/>
    </reaction>
</comment>
<dbReference type="SUPFAM" id="SSF48179">
    <property type="entry name" value="6-phosphogluconate dehydrogenase C-terminal domain-like"/>
    <property type="match status" value="1"/>
</dbReference>
<dbReference type="InterPro" id="IPR029154">
    <property type="entry name" value="HIBADH-like_NADP-bd"/>
</dbReference>
<sequence length="289" mass="28815">MTTIAFLGLGNMGGPMAANLVAAGHTVAGYDPVPAAAAAAAENGVLLAETAVQAVERAAVVITMLPSGALVRSAYAEILPVAQDGAVFIDSSTISVDDARDMNTLAAEFGFAQVDAPVSGGVKGAVAGTLAFMVGGIDDAFAAASPVLEPMAGKVIHCGGPGSGQAAKVCNNMVLAVQQIVVGEAFVLAEKLGLSAESLFDVITGATGNCWSVHTNCPVPGPVPTSPANNDFRPGFATALMHKDLGLAMDAVSSTGATAPLGTHAAEIYAAFAESNGSKDFSAIIETLR</sequence>
<dbReference type="GO" id="GO:0008442">
    <property type="term" value="F:3-hydroxyisobutyrate dehydrogenase activity"/>
    <property type="evidence" value="ECO:0007669"/>
    <property type="project" value="UniProtKB-EC"/>
</dbReference>
<evidence type="ECO:0000256" key="2">
    <source>
        <dbReference type="ARBA" id="ARBA00022456"/>
    </source>
</evidence>
<dbReference type="GO" id="GO:0050661">
    <property type="term" value="F:NADP binding"/>
    <property type="evidence" value="ECO:0007669"/>
    <property type="project" value="InterPro"/>
</dbReference>
<dbReference type="PANTHER" id="PTHR22981:SF7">
    <property type="entry name" value="3-HYDROXYISOBUTYRATE DEHYDROGENASE, MITOCHONDRIAL"/>
    <property type="match status" value="1"/>
</dbReference>
<reference evidence="10 11" key="1">
    <citation type="submission" date="2022-10" db="EMBL/GenBank/DDBJ databases">
        <title>The complete genomes of actinobacterial strains from the NBC collection.</title>
        <authorList>
            <person name="Joergensen T.S."/>
            <person name="Alvarez Arevalo M."/>
            <person name="Sterndorff E.B."/>
            <person name="Faurdal D."/>
            <person name="Vuksanovic O."/>
            <person name="Mourched A.-S."/>
            <person name="Charusanti P."/>
            <person name="Shaw S."/>
            <person name="Blin K."/>
            <person name="Weber T."/>
        </authorList>
    </citation>
    <scope>NUCLEOTIDE SEQUENCE [LARGE SCALE GENOMIC DNA]</scope>
    <source>
        <strain evidence="10 11">NBC_00319</strain>
    </source>
</reference>
<dbReference type="EC" id="1.1.1.31" evidence="6"/>
<dbReference type="SUPFAM" id="SSF51735">
    <property type="entry name" value="NAD(P)-binding Rossmann-fold domains"/>
    <property type="match status" value="1"/>
</dbReference>
<keyword evidence="3 6" id="KW-0560">Oxidoreductase</keyword>
<dbReference type="Gene3D" id="1.10.1040.10">
    <property type="entry name" value="N-(1-d-carboxylethyl)-l-norvaline Dehydrogenase, domain 2"/>
    <property type="match status" value="1"/>
</dbReference>
<keyword evidence="4 6" id="KW-0520">NAD</keyword>
<evidence type="ECO:0000313" key="10">
    <source>
        <dbReference type="EMBL" id="WUM21700.1"/>
    </source>
</evidence>
<accession>A0AAU4K6L2</accession>
<evidence type="ECO:0000256" key="5">
    <source>
        <dbReference type="PIRSR" id="PIRSR000103-1"/>
    </source>
</evidence>
<proteinExistence type="inferred from homology"/>
<dbReference type="KEGG" id="whr:OG579_07975"/>
<dbReference type="GO" id="GO:0051287">
    <property type="term" value="F:NAD binding"/>
    <property type="evidence" value="ECO:0007669"/>
    <property type="project" value="InterPro"/>
</dbReference>
<dbReference type="PROSITE" id="PS00895">
    <property type="entry name" value="3_HYDROXYISOBUT_DH"/>
    <property type="match status" value="1"/>
</dbReference>
<evidence type="ECO:0000256" key="7">
    <source>
        <dbReference type="SAM" id="SignalP"/>
    </source>
</evidence>
<organism evidence="10 11">
    <name type="scientific">Williamsia herbipolensis</name>
    <dbReference type="NCBI Taxonomy" id="1603258"/>
    <lineage>
        <taxon>Bacteria</taxon>
        <taxon>Bacillati</taxon>
        <taxon>Actinomycetota</taxon>
        <taxon>Actinomycetes</taxon>
        <taxon>Mycobacteriales</taxon>
        <taxon>Nocardiaceae</taxon>
        <taxon>Williamsia</taxon>
    </lineage>
</organism>
<dbReference type="InterPro" id="IPR011548">
    <property type="entry name" value="HIBADH"/>
</dbReference>
<dbReference type="InterPro" id="IPR002204">
    <property type="entry name" value="3-OH-isobutyrate_DH-rel_CS"/>
</dbReference>
<evidence type="ECO:0000256" key="4">
    <source>
        <dbReference type="ARBA" id="ARBA00023027"/>
    </source>
</evidence>
<dbReference type="EMBL" id="CP108021">
    <property type="protein sequence ID" value="WUM21700.1"/>
    <property type="molecule type" value="Genomic_DNA"/>
</dbReference>
<comment type="similarity">
    <text evidence="1 6">Belongs to the HIBADH-related family.</text>
</comment>